<dbReference type="GO" id="GO:0055085">
    <property type="term" value="P:transmembrane transport"/>
    <property type="evidence" value="ECO:0007669"/>
    <property type="project" value="UniProtKB-ARBA"/>
</dbReference>
<dbReference type="PANTHER" id="PTHR30146:SF45">
    <property type="entry name" value="CATABOLITE REPRESSOR_ACTIVATOR"/>
    <property type="match status" value="1"/>
</dbReference>
<dbReference type="AlphaFoldDB" id="A0A4P7CJ84"/>
<accession>A0A4P7CJ84</accession>
<evidence type="ECO:0000259" key="5">
    <source>
        <dbReference type="PROSITE" id="PS50932"/>
    </source>
</evidence>
<dbReference type="InterPro" id="IPR028082">
    <property type="entry name" value="Peripla_BP_I"/>
</dbReference>
<dbReference type="SUPFAM" id="SSF47413">
    <property type="entry name" value="lambda repressor-like DNA-binding domains"/>
    <property type="match status" value="1"/>
</dbReference>
<dbReference type="PANTHER" id="PTHR30146">
    <property type="entry name" value="LACI-RELATED TRANSCRIPTIONAL REPRESSOR"/>
    <property type="match status" value="1"/>
</dbReference>
<sequence>MDIKTQGKRLTLNDIATLAGVSKTTASMVLNGQSEQFRIKPETREKVEHIAKQYGYRANVHAKALKMRRTNVIGLVIPDLTNYGFASTAKTLEKLCRENGLQLVIACSDDNPQQEKQAIDRLLDRQIDLLITAPTHQDPKYYKSVLKHTLVLQLDRYVPNLDLGYVISADTDKIAELVALTVQRYQLKEYFYFGGQLSLSPSQSRLNGFRQGLKQANLAEKNDWVRHKDFQSESGYQLMEDLVKHLGRLPEAVFTASYTILEGVLRYLTEHDQMDKLLEKKLHLATFDDHNLLNALPFHIHSIKQNHEQIAQQTFSLIRRKLQGKLPENIKVECQIRWRD</sequence>
<dbReference type="NCBIfam" id="TIGR02417">
    <property type="entry name" value="fruct_sucro_rep"/>
    <property type="match status" value="1"/>
</dbReference>
<evidence type="ECO:0000256" key="3">
    <source>
        <dbReference type="ARBA" id="ARBA00023125"/>
    </source>
</evidence>
<dbReference type="EMBL" id="CP038145">
    <property type="protein sequence ID" value="QBQ64034.1"/>
    <property type="molecule type" value="Genomic_DNA"/>
</dbReference>
<dbReference type="Proteomes" id="UP000294444">
    <property type="component" value="Chromosome"/>
</dbReference>
<dbReference type="PROSITE" id="PS50932">
    <property type="entry name" value="HTH_LACI_2"/>
    <property type="match status" value="1"/>
</dbReference>
<reference evidence="6 7" key="1">
    <citation type="submission" date="2019-03" db="EMBL/GenBank/DDBJ databases">
        <authorList>
            <person name="Che Y."/>
            <person name="Zhou L."/>
        </authorList>
    </citation>
    <scope>NUCLEOTIDE SEQUENCE [LARGE SCALE GENOMIC DNA]</scope>
    <source>
        <strain evidence="6 7">AIFJ1607</strain>
    </source>
</reference>
<name>A0A4P7CJ84_9PAST</name>
<dbReference type="SUPFAM" id="SSF53822">
    <property type="entry name" value="Periplasmic binding protein-like I"/>
    <property type="match status" value="1"/>
</dbReference>
<keyword evidence="2" id="KW-0805">Transcription regulation</keyword>
<keyword evidence="7" id="KW-1185">Reference proteome</keyword>
<dbReference type="GO" id="GO:0009750">
    <property type="term" value="P:response to fructose"/>
    <property type="evidence" value="ECO:0007669"/>
    <property type="project" value="InterPro"/>
</dbReference>
<dbReference type="InterPro" id="IPR012781">
    <property type="entry name" value="Fruct_sucro_rep"/>
</dbReference>
<evidence type="ECO:0000256" key="2">
    <source>
        <dbReference type="ARBA" id="ARBA00023015"/>
    </source>
</evidence>
<dbReference type="Gene3D" id="1.10.260.40">
    <property type="entry name" value="lambda repressor-like DNA-binding domains"/>
    <property type="match status" value="1"/>
</dbReference>
<dbReference type="GO" id="GO:0003700">
    <property type="term" value="F:DNA-binding transcription factor activity"/>
    <property type="evidence" value="ECO:0007669"/>
    <property type="project" value="TreeGrafter"/>
</dbReference>
<dbReference type="Pfam" id="PF13407">
    <property type="entry name" value="Peripla_BP_4"/>
    <property type="match status" value="1"/>
</dbReference>
<evidence type="ECO:0000256" key="1">
    <source>
        <dbReference type="ARBA" id="ARBA00022491"/>
    </source>
</evidence>
<gene>
    <name evidence="6" type="ORF">EXH44_07260</name>
</gene>
<dbReference type="PROSITE" id="PS00356">
    <property type="entry name" value="HTH_LACI_1"/>
    <property type="match status" value="1"/>
</dbReference>
<dbReference type="GO" id="GO:0000976">
    <property type="term" value="F:transcription cis-regulatory region binding"/>
    <property type="evidence" value="ECO:0007669"/>
    <property type="project" value="TreeGrafter"/>
</dbReference>
<dbReference type="KEGG" id="aio:EXH44_07260"/>
<proteinExistence type="predicted"/>
<feature type="domain" description="HTH lacI-type" evidence="5">
    <location>
        <begin position="10"/>
        <end position="67"/>
    </location>
</feature>
<evidence type="ECO:0000256" key="4">
    <source>
        <dbReference type="ARBA" id="ARBA00023163"/>
    </source>
</evidence>
<organism evidence="6 7">
    <name type="scientific">Actinobacillus indolicus</name>
    <dbReference type="NCBI Taxonomy" id="51049"/>
    <lineage>
        <taxon>Bacteria</taxon>
        <taxon>Pseudomonadati</taxon>
        <taxon>Pseudomonadota</taxon>
        <taxon>Gammaproteobacteria</taxon>
        <taxon>Pasteurellales</taxon>
        <taxon>Pasteurellaceae</taxon>
        <taxon>Actinobacillus</taxon>
    </lineage>
</organism>
<evidence type="ECO:0000313" key="6">
    <source>
        <dbReference type="EMBL" id="QBQ64034.1"/>
    </source>
</evidence>
<dbReference type="Pfam" id="PF00356">
    <property type="entry name" value="LacI"/>
    <property type="match status" value="1"/>
</dbReference>
<dbReference type="InterPro" id="IPR010982">
    <property type="entry name" value="Lambda_DNA-bd_dom_sf"/>
</dbReference>
<keyword evidence="3 6" id="KW-0238">DNA-binding</keyword>
<dbReference type="Gene3D" id="3.40.50.2300">
    <property type="match status" value="2"/>
</dbReference>
<evidence type="ECO:0000313" key="7">
    <source>
        <dbReference type="Proteomes" id="UP000294444"/>
    </source>
</evidence>
<protein>
    <submittedName>
        <fullName evidence="6">LacI family DNA-binding transcriptional regulator</fullName>
    </submittedName>
</protein>
<dbReference type="InterPro" id="IPR025997">
    <property type="entry name" value="SBP_2_dom"/>
</dbReference>
<dbReference type="InterPro" id="IPR000843">
    <property type="entry name" value="HTH_LacI"/>
</dbReference>
<keyword evidence="1" id="KW-0678">Repressor</keyword>
<keyword evidence="4" id="KW-0804">Transcription</keyword>
<dbReference type="SMART" id="SM00354">
    <property type="entry name" value="HTH_LACI"/>
    <property type="match status" value="1"/>
</dbReference>
<dbReference type="CDD" id="cd01392">
    <property type="entry name" value="HTH_LacI"/>
    <property type="match status" value="1"/>
</dbReference>
<dbReference type="RefSeq" id="WP_162856880.1">
    <property type="nucleotide sequence ID" value="NZ_CP038145.1"/>
</dbReference>